<keyword evidence="2" id="KW-1185">Reference proteome</keyword>
<dbReference type="Proteomes" id="UP000799754">
    <property type="component" value="Unassembled WGS sequence"/>
</dbReference>
<reference evidence="1" key="1">
    <citation type="journal article" date="2020" name="Stud. Mycol.">
        <title>101 Dothideomycetes genomes: a test case for predicting lifestyles and emergence of pathogens.</title>
        <authorList>
            <person name="Haridas S."/>
            <person name="Albert R."/>
            <person name="Binder M."/>
            <person name="Bloem J."/>
            <person name="Labutti K."/>
            <person name="Salamov A."/>
            <person name="Andreopoulos B."/>
            <person name="Baker S."/>
            <person name="Barry K."/>
            <person name="Bills G."/>
            <person name="Bluhm B."/>
            <person name="Cannon C."/>
            <person name="Castanera R."/>
            <person name="Culley D."/>
            <person name="Daum C."/>
            <person name="Ezra D."/>
            <person name="Gonzalez J."/>
            <person name="Henrissat B."/>
            <person name="Kuo A."/>
            <person name="Liang C."/>
            <person name="Lipzen A."/>
            <person name="Lutzoni F."/>
            <person name="Magnuson J."/>
            <person name="Mondo S."/>
            <person name="Nolan M."/>
            <person name="Ohm R."/>
            <person name="Pangilinan J."/>
            <person name="Park H.-J."/>
            <person name="Ramirez L."/>
            <person name="Alfaro M."/>
            <person name="Sun H."/>
            <person name="Tritt A."/>
            <person name="Yoshinaga Y."/>
            <person name="Zwiers L.-H."/>
            <person name="Turgeon B."/>
            <person name="Goodwin S."/>
            <person name="Spatafora J."/>
            <person name="Crous P."/>
            <person name="Grigoriev I."/>
        </authorList>
    </citation>
    <scope>NUCLEOTIDE SEQUENCE</scope>
    <source>
        <strain evidence="1">CBS 525.71</strain>
    </source>
</reference>
<organism evidence="1 2">
    <name type="scientific">Macroventuria anomochaeta</name>
    <dbReference type="NCBI Taxonomy" id="301207"/>
    <lineage>
        <taxon>Eukaryota</taxon>
        <taxon>Fungi</taxon>
        <taxon>Dikarya</taxon>
        <taxon>Ascomycota</taxon>
        <taxon>Pezizomycotina</taxon>
        <taxon>Dothideomycetes</taxon>
        <taxon>Pleosporomycetidae</taxon>
        <taxon>Pleosporales</taxon>
        <taxon>Pleosporineae</taxon>
        <taxon>Didymellaceae</taxon>
        <taxon>Macroventuria</taxon>
    </lineage>
</organism>
<name>A0ACB6SHS6_9PLEO</name>
<dbReference type="EMBL" id="MU006701">
    <property type="protein sequence ID" value="KAF2633512.1"/>
    <property type="molecule type" value="Genomic_DNA"/>
</dbReference>
<evidence type="ECO:0000313" key="1">
    <source>
        <dbReference type="EMBL" id="KAF2633512.1"/>
    </source>
</evidence>
<sequence length="156" mass="17949">MQWGAICEDTQVPFPCLLWEWETPQEKLSHQLALDLENLTQQHHAIFKIRFSARSTIPVFSTINSVALTAIHLACVCPAKLRRFFKHQNLTWGEKSKGVDWFLYRKFVLHGELFPYVNELQKLHPNRPIVVVEDGAPLHAKAIGICAAEYAQHHII</sequence>
<evidence type="ECO:0000313" key="2">
    <source>
        <dbReference type="Proteomes" id="UP000799754"/>
    </source>
</evidence>
<comment type="caution">
    <text evidence="1">The sequence shown here is derived from an EMBL/GenBank/DDBJ whole genome shotgun (WGS) entry which is preliminary data.</text>
</comment>
<accession>A0ACB6SHS6</accession>
<protein>
    <submittedName>
        <fullName evidence="1">Uncharacterized protein</fullName>
    </submittedName>
</protein>
<proteinExistence type="predicted"/>
<gene>
    <name evidence="1" type="ORF">BU25DRAFT_453265</name>
</gene>